<sequence length="81" mass="8999">MTDQGIYDGLTEIFRDVFGDDDIVATPELTAKDVPGWDSFNHINIIVAAEVRFGVKFRAAEIESLRNVGDFARLIAERKAA</sequence>
<dbReference type="InterPro" id="IPR036736">
    <property type="entry name" value="ACP-like_sf"/>
</dbReference>
<evidence type="ECO:0000313" key="1">
    <source>
        <dbReference type="EMBL" id="QJE73381.1"/>
    </source>
</evidence>
<dbReference type="AlphaFoldDB" id="A0A858R7K9"/>
<dbReference type="KEGG" id="acru:HHL28_10000"/>
<gene>
    <name evidence="1" type="ORF">HHL28_10000</name>
</gene>
<organism evidence="1 2">
    <name type="scientific">Aerophototrophica crusticola</name>
    <dbReference type="NCBI Taxonomy" id="1709002"/>
    <lineage>
        <taxon>Bacteria</taxon>
        <taxon>Pseudomonadati</taxon>
        <taxon>Pseudomonadota</taxon>
        <taxon>Alphaproteobacteria</taxon>
        <taxon>Rhodospirillales</taxon>
        <taxon>Rhodospirillaceae</taxon>
        <taxon>Aerophototrophica</taxon>
    </lineage>
</organism>
<dbReference type="EMBL" id="CP051775">
    <property type="protein sequence ID" value="QJE73381.1"/>
    <property type="molecule type" value="Genomic_DNA"/>
</dbReference>
<proteinExistence type="predicted"/>
<dbReference type="Proteomes" id="UP000501891">
    <property type="component" value="Chromosome"/>
</dbReference>
<reference evidence="1" key="1">
    <citation type="submission" date="2020-04" db="EMBL/GenBank/DDBJ databases">
        <title>A desert anoxygenic phototrophic bacterium fixes CO2 using RubisCO under aerobic conditions.</title>
        <authorList>
            <person name="Tang K."/>
        </authorList>
    </citation>
    <scope>NUCLEOTIDE SEQUENCE [LARGE SCALE GENOMIC DNA]</scope>
    <source>
        <strain evidence="1">MIMtkB3</strain>
    </source>
</reference>
<protein>
    <submittedName>
        <fullName evidence="1">Acyl carrier protein</fullName>
    </submittedName>
</protein>
<dbReference type="SUPFAM" id="SSF47336">
    <property type="entry name" value="ACP-like"/>
    <property type="match status" value="1"/>
</dbReference>
<evidence type="ECO:0000313" key="2">
    <source>
        <dbReference type="Proteomes" id="UP000501891"/>
    </source>
</evidence>
<dbReference type="Gene3D" id="1.10.1200.10">
    <property type="entry name" value="ACP-like"/>
    <property type="match status" value="1"/>
</dbReference>
<keyword evidence="2" id="KW-1185">Reference proteome</keyword>
<name>A0A858R7K9_9PROT</name>
<accession>A0A858R7K9</accession>